<dbReference type="Pfam" id="PF05239">
    <property type="entry name" value="PRC"/>
    <property type="match status" value="1"/>
</dbReference>
<name>A0A433V3G1_9CYAN</name>
<proteinExistence type="predicted"/>
<dbReference type="EMBL" id="RSCL01000023">
    <property type="protein sequence ID" value="RUT00633.1"/>
    <property type="molecule type" value="Genomic_DNA"/>
</dbReference>
<keyword evidence="3" id="KW-1185">Reference proteome</keyword>
<dbReference type="GO" id="GO:0019684">
    <property type="term" value="P:photosynthesis, light reaction"/>
    <property type="evidence" value="ECO:0007669"/>
    <property type="project" value="InterPro"/>
</dbReference>
<evidence type="ECO:0000313" key="3">
    <source>
        <dbReference type="Proteomes" id="UP000271624"/>
    </source>
</evidence>
<dbReference type="Proteomes" id="UP000271624">
    <property type="component" value="Unassembled WGS sequence"/>
</dbReference>
<dbReference type="InterPro" id="IPR014747">
    <property type="entry name" value="Bac_photo_RC_H_C"/>
</dbReference>
<organism evidence="2 3">
    <name type="scientific">Dulcicalothrix desertica PCC 7102</name>
    <dbReference type="NCBI Taxonomy" id="232991"/>
    <lineage>
        <taxon>Bacteria</taxon>
        <taxon>Bacillati</taxon>
        <taxon>Cyanobacteriota</taxon>
        <taxon>Cyanophyceae</taxon>
        <taxon>Nostocales</taxon>
        <taxon>Calotrichaceae</taxon>
        <taxon>Dulcicalothrix</taxon>
    </lineage>
</organism>
<reference evidence="2" key="2">
    <citation type="journal article" date="2019" name="Genome Biol. Evol.">
        <title>Day and night: Metabolic profiles and evolutionary relationships of six axenic non-marine cyanobacteria.</title>
        <authorList>
            <person name="Will S.E."/>
            <person name="Henke P."/>
            <person name="Boedeker C."/>
            <person name="Huang S."/>
            <person name="Brinkmann H."/>
            <person name="Rohde M."/>
            <person name="Jarek M."/>
            <person name="Friedl T."/>
            <person name="Seufert S."/>
            <person name="Schumacher M."/>
            <person name="Overmann J."/>
            <person name="Neumann-Schaal M."/>
            <person name="Petersen J."/>
        </authorList>
    </citation>
    <scope>NUCLEOTIDE SEQUENCE [LARGE SCALE GENOMIC DNA]</scope>
    <source>
        <strain evidence="2">PCC 7102</strain>
    </source>
</reference>
<evidence type="ECO:0000313" key="2">
    <source>
        <dbReference type="EMBL" id="RUT00633.1"/>
    </source>
</evidence>
<dbReference type="RefSeq" id="WP_127085498.1">
    <property type="nucleotide sequence ID" value="NZ_RSCL01000023.1"/>
</dbReference>
<comment type="caution">
    <text evidence="2">The sequence shown here is derived from an EMBL/GenBank/DDBJ whole genome shotgun (WGS) entry which is preliminary data.</text>
</comment>
<feature type="domain" description="PRC-barrel" evidence="1">
    <location>
        <begin position="17"/>
        <end position="86"/>
    </location>
</feature>
<sequence>MVLYKLDKYYPEYRDETLAYFDIKDFYVYANNELIGSVTNILIDGDNGRFRYFVIDTGFWIFSIKVLLPVGLASVDYDYKRLFVPGLRQEQIDNLPEFKENFVIDNDYEERVRDVYRPLVTITDLSAFYNASTYNYTLEPYFYEVSDRNLKMYEEKLMSRKNSHQVTHILHQA</sequence>
<dbReference type="SUPFAM" id="SSF50346">
    <property type="entry name" value="PRC-barrel domain"/>
    <property type="match status" value="1"/>
</dbReference>
<accession>A0A433V3G1</accession>
<protein>
    <recommendedName>
        <fullName evidence="1">PRC-barrel domain-containing protein</fullName>
    </recommendedName>
</protein>
<dbReference type="InterPro" id="IPR011033">
    <property type="entry name" value="PRC_barrel-like_sf"/>
</dbReference>
<gene>
    <name evidence="2" type="ORF">DSM106972_074040</name>
</gene>
<reference evidence="2" key="1">
    <citation type="submission" date="2018-12" db="EMBL/GenBank/DDBJ databases">
        <authorList>
            <person name="Will S."/>
            <person name="Neumann-Schaal M."/>
            <person name="Henke P."/>
        </authorList>
    </citation>
    <scope>NUCLEOTIDE SEQUENCE</scope>
    <source>
        <strain evidence="2">PCC 7102</strain>
    </source>
</reference>
<dbReference type="Gene3D" id="3.90.50.10">
    <property type="entry name" value="Photosynthetic Reaction Center, subunit H, domain 2"/>
    <property type="match status" value="1"/>
</dbReference>
<dbReference type="InterPro" id="IPR027275">
    <property type="entry name" value="PRC-brl_dom"/>
</dbReference>
<dbReference type="OrthoDB" id="510842at2"/>
<dbReference type="AlphaFoldDB" id="A0A433V3G1"/>
<evidence type="ECO:0000259" key="1">
    <source>
        <dbReference type="Pfam" id="PF05239"/>
    </source>
</evidence>
<dbReference type="GO" id="GO:0030077">
    <property type="term" value="C:plasma membrane light-harvesting complex"/>
    <property type="evidence" value="ECO:0007669"/>
    <property type="project" value="InterPro"/>
</dbReference>